<dbReference type="KEGG" id="roz:CBI38_16560"/>
<evidence type="ECO:0000313" key="3">
    <source>
        <dbReference type="Proteomes" id="UP000245711"/>
    </source>
</evidence>
<organism evidence="2 3">
    <name type="scientific">Rhodococcus oxybenzonivorans</name>
    <dbReference type="NCBI Taxonomy" id="1990687"/>
    <lineage>
        <taxon>Bacteria</taxon>
        <taxon>Bacillati</taxon>
        <taxon>Actinomycetota</taxon>
        <taxon>Actinomycetes</taxon>
        <taxon>Mycobacteriales</taxon>
        <taxon>Nocardiaceae</taxon>
        <taxon>Rhodococcus</taxon>
    </lineage>
</organism>
<dbReference type="InterPro" id="IPR045079">
    <property type="entry name" value="Oxoprolinase-like"/>
</dbReference>
<dbReference type="PANTHER" id="PTHR11365:SF23">
    <property type="entry name" value="HYPOTHETICAL 5-OXOPROLINASE (EUROFUNG)-RELATED"/>
    <property type="match status" value="1"/>
</dbReference>
<sequence length="652" mass="69823">MSTLTVPSVSPESTRRLRDLSDSEFKDTYGCDRFSASVILNRLRYAVEHMSTGFMREAFSPIIRDWYDFACTISGPADRDYPMAVVSNSLVVFLGTMGDAVRNAVEEYGPENLRPGDVLICNDPYRGGRHVNDVAFTRPVFVDGKIVSYVNLCAHQLDMGGTVPGGFSATKSNVYENGLVIPPMLLWSEDKPVRSTFSLIFDNTRWGGMLLPDFKSIYQQLKLGERLILENIDRYGLDSYLGTLDYSCDTSAERMRDAIGRVPDGDYAGSALIDADGLDDTLDYTVRVLVRKRGDDIEVDLSGTSAQARTCINCGVLDAKTAVGVALTILLDPKVPFTSGTWRNIDIAAPAGTIVSSLPPDGGIMMFWEASGAIASAIFDALNPVLGVQGVGGDYGSTNTHNASGVRPDGTPWTSATQCGGEHGPWGASKAGDGDSYTVLLTLNNLDPATETIEHDSPVVVLRKEHAIDTGGAGTFRGGAANLKDTLWLTAGQHYLSPFRTKKPSGVGANGGNAGPNGAMWLFPPTTDAPVKGLVDTADSAYEHSEPVAGVLNPSTHALDPENGEYNYFARRQVWATAPNTILRCLTNGGGGWGDPFARDPERVLADVRNEYVSIEAAAAQYGVVVVGDPRNDPEGLRIDAAGTDALRGKAQ</sequence>
<dbReference type="GO" id="GO:0017168">
    <property type="term" value="F:5-oxoprolinase (ATP-hydrolyzing) activity"/>
    <property type="evidence" value="ECO:0007669"/>
    <property type="project" value="TreeGrafter"/>
</dbReference>
<evidence type="ECO:0000313" key="2">
    <source>
        <dbReference type="EMBL" id="AWK72926.1"/>
    </source>
</evidence>
<dbReference type="AlphaFoldDB" id="A0A2S2BWA6"/>
<dbReference type="EMBL" id="CP021354">
    <property type="protein sequence ID" value="AWK72926.1"/>
    <property type="molecule type" value="Genomic_DNA"/>
</dbReference>
<keyword evidence="3" id="KW-1185">Reference proteome</keyword>
<dbReference type="RefSeq" id="WP_109330467.1">
    <property type="nucleotide sequence ID" value="NZ_CP021354.1"/>
</dbReference>
<name>A0A2S2BWA6_9NOCA</name>
<protein>
    <submittedName>
        <fullName evidence="2">Methylhydantoinase</fullName>
    </submittedName>
</protein>
<gene>
    <name evidence="2" type="ORF">CBI38_16560</name>
</gene>
<proteinExistence type="predicted"/>
<feature type="domain" description="Hydantoinase B/oxoprolinase" evidence="1">
    <location>
        <begin position="32"/>
        <end position="596"/>
    </location>
</feature>
<dbReference type="Pfam" id="PF02538">
    <property type="entry name" value="Hydantoinase_B"/>
    <property type="match status" value="1"/>
</dbReference>
<dbReference type="PANTHER" id="PTHR11365">
    <property type="entry name" value="5-OXOPROLINASE RELATED"/>
    <property type="match status" value="1"/>
</dbReference>
<evidence type="ECO:0000259" key="1">
    <source>
        <dbReference type="Pfam" id="PF02538"/>
    </source>
</evidence>
<reference evidence="2 3" key="1">
    <citation type="submission" date="2017-05" db="EMBL/GenBank/DDBJ databases">
        <title>Isolation of Rhodococcus sp. S2-17 biodegrading of BP-3.</title>
        <authorList>
            <person name="Lee Y."/>
            <person name="Kim K.H."/>
            <person name="Chun B.H."/>
            <person name="Jung H.S."/>
            <person name="Jeon C.O."/>
        </authorList>
    </citation>
    <scope>NUCLEOTIDE SEQUENCE [LARGE SCALE GENOMIC DNA]</scope>
    <source>
        <strain evidence="2 3">S2-17</strain>
    </source>
</reference>
<dbReference type="InterPro" id="IPR003692">
    <property type="entry name" value="Hydantoinase_B"/>
</dbReference>
<dbReference type="Proteomes" id="UP000245711">
    <property type="component" value="Chromosome"/>
</dbReference>
<dbReference type="OrthoDB" id="102473at2"/>
<accession>A0A2S2BWA6</accession>
<dbReference type="GO" id="GO:0006749">
    <property type="term" value="P:glutathione metabolic process"/>
    <property type="evidence" value="ECO:0007669"/>
    <property type="project" value="TreeGrafter"/>
</dbReference>
<dbReference type="GO" id="GO:0005829">
    <property type="term" value="C:cytosol"/>
    <property type="evidence" value="ECO:0007669"/>
    <property type="project" value="TreeGrafter"/>
</dbReference>